<accession>A0A0H5QIJ2</accession>
<evidence type="ECO:0000256" key="1">
    <source>
        <dbReference type="SAM" id="MobiDB-lite"/>
    </source>
</evidence>
<protein>
    <submittedName>
        <fullName evidence="2">Uncharacterized protein</fullName>
    </submittedName>
</protein>
<feature type="compositionally biased region" description="Polar residues" evidence="1">
    <location>
        <begin position="62"/>
        <end position="73"/>
    </location>
</feature>
<sequence>MLSSVSILHKCFLAQVRRFEPAMNAALQAALQPYDSLIIVQHCPSDQREAFTRCLYVSPSSSLNMSRSVQDGVSPSSASASPHRSPSSPSRPPAVENAPCVVSNQSDAYRSFKQAAEKNTAAAARMLDEEESKVILFPPKSRGYSDASNVPKMLETRPRMYTSHLNARPLLLRQSPTTMVEQEGKTGVSPLMRSRPVRHEGGAETMPLGRHVS</sequence>
<evidence type="ECO:0000313" key="2">
    <source>
        <dbReference type="EMBL" id="CRZ01890.1"/>
    </source>
</evidence>
<feature type="region of interest" description="Disordered" evidence="1">
    <location>
        <begin position="62"/>
        <end position="97"/>
    </location>
</feature>
<feature type="region of interest" description="Disordered" evidence="1">
    <location>
        <begin position="179"/>
        <end position="213"/>
    </location>
</feature>
<proteinExistence type="predicted"/>
<name>A0A0H5QIJ2_9EUKA</name>
<feature type="compositionally biased region" description="Low complexity" evidence="1">
    <location>
        <begin position="74"/>
        <end position="88"/>
    </location>
</feature>
<organism evidence="2">
    <name type="scientific">Spongospora subterranea</name>
    <dbReference type="NCBI Taxonomy" id="70186"/>
    <lineage>
        <taxon>Eukaryota</taxon>
        <taxon>Sar</taxon>
        <taxon>Rhizaria</taxon>
        <taxon>Endomyxa</taxon>
        <taxon>Phytomyxea</taxon>
        <taxon>Plasmodiophorida</taxon>
        <taxon>Plasmodiophoridae</taxon>
        <taxon>Spongospora</taxon>
    </lineage>
</organism>
<dbReference type="EMBL" id="HACM01001448">
    <property type="protein sequence ID" value="CRZ01890.1"/>
    <property type="molecule type" value="Transcribed_RNA"/>
</dbReference>
<reference evidence="2" key="1">
    <citation type="submission" date="2015-04" db="EMBL/GenBank/DDBJ databases">
        <title>The genome sequence of the plant pathogenic Rhizarian Plasmodiophora brassicae reveals insights in its biotrophic life cycle and the origin of chitin synthesis.</title>
        <authorList>
            <person name="Schwelm A."/>
            <person name="Fogelqvist J."/>
            <person name="Knaust A."/>
            <person name="Julke S."/>
            <person name="Lilja T."/>
            <person name="Dhandapani V."/>
            <person name="Bonilla-Rosso G."/>
            <person name="Karlsson M."/>
            <person name="Shevchenko A."/>
            <person name="Choi S.R."/>
            <person name="Kim H.G."/>
            <person name="Park J.Y."/>
            <person name="Lim Y.P."/>
            <person name="Ludwig-Muller J."/>
            <person name="Dixelius C."/>
        </authorList>
    </citation>
    <scope>NUCLEOTIDE SEQUENCE</scope>
    <source>
        <tissue evidence="2">Potato root galls</tissue>
    </source>
</reference>
<dbReference type="AlphaFoldDB" id="A0A0H5QIJ2"/>